<name>A0ABS9Z8F0_9HYPH</name>
<evidence type="ECO:0000313" key="1">
    <source>
        <dbReference type="EMBL" id="MCI4683720.1"/>
    </source>
</evidence>
<proteinExistence type="predicted"/>
<comment type="caution">
    <text evidence="1">The sequence shown here is derived from an EMBL/GenBank/DDBJ whole genome shotgun (WGS) entry which is preliminary data.</text>
</comment>
<evidence type="ECO:0000313" key="2">
    <source>
        <dbReference type="Proteomes" id="UP001139104"/>
    </source>
</evidence>
<gene>
    <name evidence="1" type="ORF">K2U94_13260</name>
</gene>
<accession>A0ABS9Z8F0</accession>
<dbReference type="EMBL" id="JAIVFP010000001">
    <property type="protein sequence ID" value="MCI4683720.1"/>
    <property type="molecule type" value="Genomic_DNA"/>
</dbReference>
<dbReference type="RefSeq" id="WP_243067656.1">
    <property type="nucleotide sequence ID" value="NZ_JAIVFK010000016.1"/>
</dbReference>
<sequence length="53" mass="5930">MAQIIRFGRRVPLPATVQILHDLLVMERDEKARLKAAPEPRLNASPPGVTLEN</sequence>
<reference evidence="1" key="1">
    <citation type="journal article" date="2022" name="ISME J.">
        <title>Identification of active gaseous-alkane degraders at natural gas seeps.</title>
        <authorList>
            <person name="Farhan Ul Haque M."/>
            <person name="Hernandez M."/>
            <person name="Crombie A.T."/>
            <person name="Murrell J.C."/>
        </authorList>
    </citation>
    <scope>NUCLEOTIDE SEQUENCE</scope>
    <source>
        <strain evidence="1">PC2</strain>
    </source>
</reference>
<keyword evidence="2" id="KW-1185">Reference proteome</keyword>
<dbReference type="Proteomes" id="UP001139104">
    <property type="component" value="Unassembled WGS sequence"/>
</dbReference>
<protein>
    <submittedName>
        <fullName evidence="1">Uncharacterized protein</fullName>
    </submittedName>
</protein>
<organism evidence="1 2">
    <name type="scientific">Candidatus Rhodoblastus alkanivorans</name>
    <dbReference type="NCBI Taxonomy" id="2954117"/>
    <lineage>
        <taxon>Bacteria</taxon>
        <taxon>Pseudomonadati</taxon>
        <taxon>Pseudomonadota</taxon>
        <taxon>Alphaproteobacteria</taxon>
        <taxon>Hyphomicrobiales</taxon>
        <taxon>Rhodoblastaceae</taxon>
        <taxon>Rhodoblastus</taxon>
    </lineage>
</organism>